<evidence type="ECO:0000313" key="1">
    <source>
        <dbReference type="EMBL" id="MBS8121944.1"/>
    </source>
</evidence>
<sequence length="32" mass="3567">MITVNNVSLYYKGGGSESCGGEFYLIFVEQNF</sequence>
<proteinExistence type="predicted"/>
<organism evidence="1 2">
    <name type="scientific">Candidatus Vampirococcus lugosii</name>
    <dbReference type="NCBI Taxonomy" id="2789015"/>
    <lineage>
        <taxon>Bacteria</taxon>
        <taxon>Candidatus Absconditibacteriota</taxon>
        <taxon>Vampirococcus</taxon>
    </lineage>
</organism>
<reference evidence="1 2" key="1">
    <citation type="journal article" date="2021" name="Nat. Commun.">
        <title>Reductive evolution and unique predatory mode in the CPR bacterium Vampirococcus lugosii.</title>
        <authorList>
            <person name="Moreira D."/>
            <person name="Zivanovic Y."/>
            <person name="Lopez-Archilla A.I."/>
            <person name="Iniesto M."/>
            <person name="Lopez-Garcia P."/>
        </authorList>
    </citation>
    <scope>NUCLEOTIDE SEQUENCE [LARGE SCALE GENOMIC DNA]</scope>
    <source>
        <strain evidence="1">Chiprana</strain>
    </source>
</reference>
<keyword evidence="2" id="KW-1185">Reference proteome</keyword>
<dbReference type="Proteomes" id="UP000680365">
    <property type="component" value="Unassembled WGS sequence"/>
</dbReference>
<evidence type="ECO:0000313" key="2">
    <source>
        <dbReference type="Proteomes" id="UP000680365"/>
    </source>
</evidence>
<name>A0ABS5QLV7_9BACT</name>
<gene>
    <name evidence="1" type="ORF">VAMP_44n3</name>
</gene>
<dbReference type="EMBL" id="JAEDAM010000024">
    <property type="protein sequence ID" value="MBS8121944.1"/>
    <property type="molecule type" value="Genomic_DNA"/>
</dbReference>
<accession>A0ABS5QLV7</accession>
<protein>
    <recommendedName>
        <fullName evidence="3">ABC transporter ATP-binding protein</fullName>
    </recommendedName>
</protein>
<comment type="caution">
    <text evidence="1">The sequence shown here is derived from an EMBL/GenBank/DDBJ whole genome shotgun (WGS) entry which is preliminary data.</text>
</comment>
<evidence type="ECO:0008006" key="3">
    <source>
        <dbReference type="Google" id="ProtNLM"/>
    </source>
</evidence>